<dbReference type="EMBL" id="SDOV01000008">
    <property type="protein sequence ID" value="KAH7637676.1"/>
    <property type="molecule type" value="Genomic_DNA"/>
</dbReference>
<evidence type="ECO:0000256" key="1">
    <source>
        <dbReference type="ARBA" id="ARBA00049244"/>
    </source>
</evidence>
<organism evidence="4">
    <name type="scientific">Dermatophagoides farinae</name>
    <name type="common">American house dust mite</name>
    <dbReference type="NCBI Taxonomy" id="6954"/>
    <lineage>
        <taxon>Eukaryota</taxon>
        <taxon>Metazoa</taxon>
        <taxon>Ecdysozoa</taxon>
        <taxon>Arthropoda</taxon>
        <taxon>Chelicerata</taxon>
        <taxon>Arachnida</taxon>
        <taxon>Acari</taxon>
        <taxon>Acariformes</taxon>
        <taxon>Sarcoptiformes</taxon>
        <taxon>Astigmata</taxon>
        <taxon>Psoroptidia</taxon>
        <taxon>Analgoidea</taxon>
        <taxon>Pyroglyphidae</taxon>
        <taxon>Dermatophagoidinae</taxon>
        <taxon>Dermatophagoides</taxon>
    </lineage>
</organism>
<comment type="catalytic activity">
    <reaction evidence="1">
        <text>DNA(n) + a 2'-deoxyribonucleoside 5'-triphosphate = DNA(n+1) + diphosphate</text>
        <dbReference type="Rhea" id="RHEA:22508"/>
        <dbReference type="Rhea" id="RHEA-COMP:17339"/>
        <dbReference type="Rhea" id="RHEA-COMP:17340"/>
        <dbReference type="ChEBI" id="CHEBI:33019"/>
        <dbReference type="ChEBI" id="CHEBI:61560"/>
        <dbReference type="ChEBI" id="CHEBI:173112"/>
        <dbReference type="EC" id="2.7.7.7"/>
    </reaction>
</comment>
<reference evidence="4" key="1">
    <citation type="submission" date="2020-06" db="EMBL/GenBank/DDBJ databases">
        <authorList>
            <person name="Ji K."/>
            <person name="Li J."/>
        </authorList>
    </citation>
    <scope>NUCLEOTIDE SEQUENCE</scope>
    <source>
        <strain evidence="4">JKM2019</strain>
        <tissue evidence="4">Whole body</tissue>
    </source>
</reference>
<dbReference type="InterPro" id="IPR012337">
    <property type="entry name" value="RNaseH-like_sf"/>
</dbReference>
<dbReference type="InterPro" id="IPR030559">
    <property type="entry name" value="PolZ_Rev3"/>
</dbReference>
<dbReference type="SUPFAM" id="SSF53098">
    <property type="entry name" value="Ribonuclease H-like"/>
    <property type="match status" value="1"/>
</dbReference>
<dbReference type="GO" id="GO:0042276">
    <property type="term" value="P:error-prone translesion synthesis"/>
    <property type="evidence" value="ECO:0007669"/>
    <property type="project" value="TreeGrafter"/>
</dbReference>
<proteinExistence type="predicted"/>
<evidence type="ECO:0000259" key="3">
    <source>
        <dbReference type="Pfam" id="PF24065"/>
    </source>
</evidence>
<dbReference type="GO" id="GO:0016035">
    <property type="term" value="C:zeta DNA polymerase complex"/>
    <property type="evidence" value="ECO:0007669"/>
    <property type="project" value="InterPro"/>
</dbReference>
<comment type="caution">
    <text evidence="4">The sequence shown here is derived from an EMBL/GenBank/DDBJ whole genome shotgun (WGS) entry which is preliminary data.</text>
</comment>
<dbReference type="AlphaFoldDB" id="A0A9D4NRE1"/>
<dbReference type="InterPro" id="IPR056447">
    <property type="entry name" value="REV3_N"/>
</dbReference>
<dbReference type="GO" id="GO:0003887">
    <property type="term" value="F:DNA-directed DNA polymerase activity"/>
    <property type="evidence" value="ECO:0007669"/>
    <property type="project" value="UniProtKB-EC"/>
</dbReference>
<reference evidence="4" key="2">
    <citation type="journal article" date="2021" name="World Allergy Organ. J.">
        <title>Chromosome-level assembly of Dermatophagoides farinae genome and transcriptome reveals two novel allergens Der f 37 and Der f 39.</title>
        <authorList>
            <person name="Chen J."/>
            <person name="Cai Z."/>
            <person name="Fan D."/>
            <person name="Hu J."/>
            <person name="Hou Y."/>
            <person name="He Y."/>
            <person name="Zhang Z."/>
            <person name="Zhao Z."/>
            <person name="Gao P."/>
            <person name="Hu W."/>
            <person name="Sun J."/>
            <person name="Li J."/>
            <person name="Ji K."/>
        </authorList>
    </citation>
    <scope>NUCLEOTIDE SEQUENCE</scope>
    <source>
        <strain evidence="4">JKM2019</strain>
    </source>
</reference>
<dbReference type="GO" id="GO:0000724">
    <property type="term" value="P:double-strand break repair via homologous recombination"/>
    <property type="evidence" value="ECO:0007669"/>
    <property type="project" value="TreeGrafter"/>
</dbReference>
<accession>A0A9D4NRE1</accession>
<protein>
    <submittedName>
        <fullName evidence="4">Dna polymerase zeta catalytic subunit isoform x1</fullName>
    </submittedName>
</protein>
<dbReference type="Gene3D" id="3.30.342.10">
    <property type="entry name" value="DNA Polymerase, chain B, domain 1"/>
    <property type="match status" value="1"/>
</dbReference>
<sequence length="399" mass="46848">MNIIHGHNCFRITFFHIDSYITKPDLVLDETYSSFRKRNINLATIIRVFGTTDDGISTCIHIHQHFPHLTVRREDLFECYRIESAKESTVDHTAILDVFVKDLENSLSQFVDSRSQDEIQIINVEPHDSFSFYGYHDRPETFYRIYFTTYWMANHTCQFECDALADDIMIVEHQPLFPSNELFNPSMPGIISLWNRQFQRSSPEEFQSLLNVLQSRNSIHYSSHQFQLKRHHIFDINPNIPQLDGPTDSEDVNYYLFNGKQIHFDPKQFQKGIVCAPRLNPQSGNFPILKFMDKSPGNIPLIMERSHLTTISNTDTKHEMFESIERKINTFHRTSDYMEKLKSRLKTYRLSNPILETDTDTDINRPKSTSCPLKLHFKNKCNVPKISFPESTITRKRLI</sequence>
<name>A0A9D4NRE1_DERFA</name>
<feature type="domain" description="DNA polymerase delta/zeta catalytic subunit N-terminal" evidence="2">
    <location>
        <begin position="66"/>
        <end position="149"/>
    </location>
</feature>
<gene>
    <name evidence="4" type="ORF">HUG17_8780</name>
</gene>
<evidence type="ECO:0000313" key="4">
    <source>
        <dbReference type="EMBL" id="KAH7637676.1"/>
    </source>
</evidence>
<dbReference type="Pfam" id="PF24055">
    <property type="entry name" value="POL3_N"/>
    <property type="match status" value="1"/>
</dbReference>
<feature type="domain" description="DNA polymerase zeta catalytic subunit N-terminal" evidence="3">
    <location>
        <begin position="10"/>
        <end position="63"/>
    </location>
</feature>
<dbReference type="InterPro" id="IPR056435">
    <property type="entry name" value="DPOD/Z_N"/>
</dbReference>
<dbReference type="PANTHER" id="PTHR45812:SF1">
    <property type="entry name" value="DNA POLYMERASE ZETA CATALYTIC SUBUNIT"/>
    <property type="match status" value="1"/>
</dbReference>
<dbReference type="GO" id="GO:0005634">
    <property type="term" value="C:nucleus"/>
    <property type="evidence" value="ECO:0007669"/>
    <property type="project" value="TreeGrafter"/>
</dbReference>
<dbReference type="Proteomes" id="UP000828236">
    <property type="component" value="Unassembled WGS sequence"/>
</dbReference>
<dbReference type="Pfam" id="PF24065">
    <property type="entry name" value="REV3_N"/>
    <property type="match status" value="1"/>
</dbReference>
<evidence type="ECO:0000259" key="2">
    <source>
        <dbReference type="Pfam" id="PF24055"/>
    </source>
</evidence>
<dbReference type="PANTHER" id="PTHR45812">
    <property type="entry name" value="DNA POLYMERASE ZETA CATALYTIC SUBUNIT"/>
    <property type="match status" value="1"/>
</dbReference>